<dbReference type="CDD" id="cd13128">
    <property type="entry name" value="MATE_Wzx_like"/>
    <property type="match status" value="1"/>
</dbReference>
<feature type="transmembrane region" description="Helical" evidence="7">
    <location>
        <begin position="146"/>
        <end position="169"/>
    </location>
</feature>
<proteinExistence type="predicted"/>
<dbReference type="Pfam" id="PF01943">
    <property type="entry name" value="Polysacc_synt"/>
    <property type="match status" value="1"/>
</dbReference>
<dbReference type="GO" id="GO:0005886">
    <property type="term" value="C:plasma membrane"/>
    <property type="evidence" value="ECO:0007669"/>
    <property type="project" value="UniProtKB-SubCell"/>
</dbReference>
<feature type="transmembrane region" description="Helical" evidence="7">
    <location>
        <begin position="460"/>
        <end position="481"/>
    </location>
</feature>
<dbReference type="RefSeq" id="WP_143528015.1">
    <property type="nucleotide sequence ID" value="NZ_AP019791.1"/>
</dbReference>
<feature type="transmembrane region" description="Helical" evidence="7">
    <location>
        <begin position="112"/>
        <end position="134"/>
    </location>
</feature>
<feature type="transmembrane region" description="Helical" evidence="7">
    <location>
        <begin position="333"/>
        <end position="356"/>
    </location>
</feature>
<evidence type="ECO:0000256" key="6">
    <source>
        <dbReference type="SAM" id="MobiDB-lite"/>
    </source>
</evidence>
<dbReference type="OrthoDB" id="5240734at2"/>
<feature type="transmembrane region" description="Helical" evidence="7">
    <location>
        <begin position="271"/>
        <end position="290"/>
    </location>
</feature>
<dbReference type="PANTHER" id="PTHR30250:SF27">
    <property type="entry name" value="POLYSACCHARIDE BIOSYNTHESIS PROTEIN"/>
    <property type="match status" value="1"/>
</dbReference>
<dbReference type="EMBL" id="AP019791">
    <property type="protein sequence ID" value="BBL80006.1"/>
    <property type="molecule type" value="Genomic_DNA"/>
</dbReference>
<gene>
    <name evidence="8" type="ORF">RxyAA322_18600</name>
</gene>
<evidence type="ECO:0000256" key="2">
    <source>
        <dbReference type="ARBA" id="ARBA00022475"/>
    </source>
</evidence>
<dbReference type="InterPro" id="IPR002797">
    <property type="entry name" value="Polysacc_synth"/>
</dbReference>
<dbReference type="Proteomes" id="UP000318065">
    <property type="component" value="Chromosome"/>
</dbReference>
<accession>A0A510HJ24</accession>
<comment type="subcellular location">
    <subcellularLocation>
        <location evidence="1">Cell membrane</location>
        <topology evidence="1">Multi-pass membrane protein</topology>
    </subcellularLocation>
</comment>
<feature type="transmembrane region" description="Helical" evidence="7">
    <location>
        <begin position="425"/>
        <end position="448"/>
    </location>
</feature>
<dbReference type="AlphaFoldDB" id="A0A510HJ24"/>
<keyword evidence="5 7" id="KW-0472">Membrane</keyword>
<evidence type="ECO:0000313" key="8">
    <source>
        <dbReference type="EMBL" id="BBL80006.1"/>
    </source>
</evidence>
<dbReference type="PANTHER" id="PTHR30250">
    <property type="entry name" value="PST FAMILY PREDICTED COLANIC ACID TRANSPORTER"/>
    <property type="match status" value="1"/>
</dbReference>
<feature type="region of interest" description="Disordered" evidence="6">
    <location>
        <begin position="1"/>
        <end position="23"/>
    </location>
</feature>
<evidence type="ECO:0000256" key="1">
    <source>
        <dbReference type="ARBA" id="ARBA00004651"/>
    </source>
</evidence>
<feature type="transmembrane region" description="Helical" evidence="7">
    <location>
        <begin position="487"/>
        <end position="508"/>
    </location>
</feature>
<evidence type="ECO:0000256" key="3">
    <source>
        <dbReference type="ARBA" id="ARBA00022692"/>
    </source>
</evidence>
<feature type="transmembrane region" description="Helical" evidence="7">
    <location>
        <begin position="395"/>
        <end position="419"/>
    </location>
</feature>
<protein>
    <submittedName>
        <fullName evidence="8">Polysaccharide biosynthesis protein</fullName>
    </submittedName>
</protein>
<evidence type="ECO:0000256" key="7">
    <source>
        <dbReference type="SAM" id="Phobius"/>
    </source>
</evidence>
<evidence type="ECO:0000256" key="4">
    <source>
        <dbReference type="ARBA" id="ARBA00022989"/>
    </source>
</evidence>
<sequence>MSSRVPPNPAGKEPRSGAPEVVPSGEDSYVARVARGAGISTAGQGMGRLLGYLTQILIARLFGPASYGFYTAGVAALNLAQIVSRFGMENGVVRYVAHYRARGDASRVRGTIIQAVAVSCLVSLLLSAVMFFGADFMAGWYYKEPTMAGVLRAFSAVLPFFVFMMMVLWATQGFQTVTYAAYVQQIIRPALYLLLVPAFYLVTDGIVGVVAAYGLSMLLGGVVALYFLWRLFPEIFDPKVRPKFETRALFSVSVPMSISTGAQYLNTWSATWILAYFASGAPVGIFNAAARTATFSTIVRFAFSGIFSPIISSLHAQGDRQNMGRLYKDISRWIFMGAFAIFMVILLLSHEILALFGGDFTAGWAALILVAFAQLYSSSVGPTPRMLAMTDNQNVVMFATATAALVGVVVSVLLVGLASTPEAKILGAAIGMSSAIISENTLTLAAVRRRLGFWPYNAEWLKPLAAGLLAAGAAYLLGLALPFSAAIPTIVAVGAAFGVSYLALLLLFGLSATDREFVAAFWNVARRYLRRGRGRS</sequence>
<dbReference type="InterPro" id="IPR050833">
    <property type="entry name" value="Poly_Biosynth_Transport"/>
</dbReference>
<evidence type="ECO:0000313" key="9">
    <source>
        <dbReference type="Proteomes" id="UP000318065"/>
    </source>
</evidence>
<keyword evidence="2" id="KW-1003">Cell membrane</keyword>
<keyword evidence="4 7" id="KW-1133">Transmembrane helix</keyword>
<reference evidence="8" key="1">
    <citation type="journal article" date="2019" name="Microbiol. Resour. Announc.">
        <title>Complete Genome Sequence of Rubrobacter xylanophilus Strain AA3-22, Isolated from Arima Onsen in Japan.</title>
        <authorList>
            <person name="Tomariguchi N."/>
            <person name="Miyazaki K."/>
        </authorList>
    </citation>
    <scope>NUCLEOTIDE SEQUENCE [LARGE SCALE GENOMIC DNA]</scope>
    <source>
        <strain evidence="8">AA3-22</strain>
    </source>
</reference>
<keyword evidence="3 7" id="KW-0812">Transmembrane</keyword>
<organism evidence="8 9">
    <name type="scientific">Rubrobacter xylanophilus</name>
    <dbReference type="NCBI Taxonomy" id="49319"/>
    <lineage>
        <taxon>Bacteria</taxon>
        <taxon>Bacillati</taxon>
        <taxon>Actinomycetota</taxon>
        <taxon>Rubrobacteria</taxon>
        <taxon>Rubrobacterales</taxon>
        <taxon>Rubrobacteraceae</taxon>
        <taxon>Rubrobacter</taxon>
    </lineage>
</organism>
<feature type="transmembrane region" description="Helical" evidence="7">
    <location>
        <begin position="362"/>
        <end position="383"/>
    </location>
</feature>
<keyword evidence="9" id="KW-1185">Reference proteome</keyword>
<evidence type="ECO:0000256" key="5">
    <source>
        <dbReference type="ARBA" id="ARBA00023136"/>
    </source>
</evidence>
<name>A0A510HJ24_9ACTN</name>